<sequence>MMRLAVALVCFVTLFTSSAYAEKAERDLSGRYQCVGTSDQGGKYTGEVVIKKVNQGYKIDWIVGKTKYSGIGFVDEDRFSVAWTVQTPNGVAIGVVSYKIKENGTLQGKWTDPSLRGIYDETLVPVFENQLI</sequence>
<name>A0A2S8FYS1_9BACT</name>
<dbReference type="EMBL" id="PUIA01000017">
    <property type="protein sequence ID" value="PQO37014.1"/>
    <property type="molecule type" value="Genomic_DNA"/>
</dbReference>
<dbReference type="Proteomes" id="UP000240009">
    <property type="component" value="Unassembled WGS sequence"/>
</dbReference>
<organism evidence="2 3">
    <name type="scientific">Blastopirellula marina</name>
    <dbReference type="NCBI Taxonomy" id="124"/>
    <lineage>
        <taxon>Bacteria</taxon>
        <taxon>Pseudomonadati</taxon>
        <taxon>Planctomycetota</taxon>
        <taxon>Planctomycetia</taxon>
        <taxon>Pirellulales</taxon>
        <taxon>Pirellulaceae</taxon>
        <taxon>Blastopirellula</taxon>
    </lineage>
</organism>
<comment type="caution">
    <text evidence="2">The sequence shown here is derived from an EMBL/GenBank/DDBJ whole genome shotgun (WGS) entry which is preliminary data.</text>
</comment>
<dbReference type="OrthoDB" id="329081at2"/>
<reference evidence="2 3" key="1">
    <citation type="submission" date="2018-02" db="EMBL/GenBank/DDBJ databases">
        <title>Comparative genomes isolates from brazilian mangrove.</title>
        <authorList>
            <person name="Araujo J.E."/>
            <person name="Taketani R.G."/>
            <person name="Silva M.C.P."/>
            <person name="Loureco M.V."/>
            <person name="Andreote F.D."/>
        </authorList>
    </citation>
    <scope>NUCLEOTIDE SEQUENCE [LARGE SCALE GENOMIC DNA]</scope>
    <source>
        <strain evidence="2 3">HEX-2 MGV</strain>
    </source>
</reference>
<dbReference type="RefSeq" id="WP_105351568.1">
    <property type="nucleotide sequence ID" value="NZ_PUIA01000017.1"/>
</dbReference>
<evidence type="ECO:0000313" key="2">
    <source>
        <dbReference type="EMBL" id="PQO37014.1"/>
    </source>
</evidence>
<protein>
    <submittedName>
        <fullName evidence="2">Uncharacterized protein</fullName>
    </submittedName>
</protein>
<gene>
    <name evidence="2" type="ORF">C5Y96_07595</name>
</gene>
<keyword evidence="1" id="KW-0732">Signal</keyword>
<feature type="signal peptide" evidence="1">
    <location>
        <begin position="1"/>
        <end position="21"/>
    </location>
</feature>
<evidence type="ECO:0000256" key="1">
    <source>
        <dbReference type="SAM" id="SignalP"/>
    </source>
</evidence>
<proteinExistence type="predicted"/>
<accession>A0A2S8FYS1</accession>
<dbReference type="AlphaFoldDB" id="A0A2S8FYS1"/>
<feature type="chain" id="PRO_5015484813" evidence="1">
    <location>
        <begin position="22"/>
        <end position="132"/>
    </location>
</feature>
<evidence type="ECO:0000313" key="3">
    <source>
        <dbReference type="Proteomes" id="UP000240009"/>
    </source>
</evidence>